<keyword evidence="1" id="KW-0677">Repeat</keyword>
<evidence type="ECO:0000313" key="4">
    <source>
        <dbReference type="EMBL" id="EAY27141.1"/>
    </source>
</evidence>
<dbReference type="AlphaFoldDB" id="A1ZR52"/>
<sequence length="295" mass="32257">MFMITNKHFQRTKVRIRQFTFIFIGFLLYACSGNTPGDKLLKAAASGDIEAVKKCLDQGADINYQSSGILSLEQTPLMKAAKNGHLDAVKFLIEKGANISKGNSGKENPITLAAKKNHSEIVLYLIEKGEKVNYRETNYGMTALHHAALNGNLELVKKLMAKGADMKIQNKEEETPFAVAVFYKNLGVAKYFLSKGANPNQLGRYKKPVIMHAAATTRRNRHILPPDVEAMVNLLLASGADINQQDMVGNTALIMAATKGRVGVMDFLIKKGADQSITNNQGATARSVFGSRAKK</sequence>
<evidence type="ECO:0000256" key="1">
    <source>
        <dbReference type="ARBA" id="ARBA00022737"/>
    </source>
</evidence>
<name>A1ZR52_MICM2</name>
<comment type="caution">
    <text evidence="4">The sequence shown here is derived from an EMBL/GenBank/DDBJ whole genome shotgun (WGS) entry which is preliminary data.</text>
</comment>
<accession>A1ZR52</accession>
<evidence type="ECO:0000256" key="2">
    <source>
        <dbReference type="ARBA" id="ARBA00023043"/>
    </source>
</evidence>
<dbReference type="EMBL" id="AAWS01000026">
    <property type="protein sequence ID" value="EAY27141.1"/>
    <property type="molecule type" value="Genomic_DNA"/>
</dbReference>
<keyword evidence="5" id="KW-1185">Reference proteome</keyword>
<dbReference type="InterPro" id="IPR002110">
    <property type="entry name" value="Ankyrin_rpt"/>
</dbReference>
<dbReference type="SUPFAM" id="SSF48403">
    <property type="entry name" value="Ankyrin repeat"/>
    <property type="match status" value="1"/>
</dbReference>
<dbReference type="eggNOG" id="COG0666">
    <property type="taxonomic scope" value="Bacteria"/>
</dbReference>
<protein>
    <submittedName>
        <fullName evidence="4">Ankyrin domain protein</fullName>
    </submittedName>
</protein>
<evidence type="ECO:0000256" key="3">
    <source>
        <dbReference type="PROSITE-ProRule" id="PRU00023"/>
    </source>
</evidence>
<reference evidence="4 5" key="1">
    <citation type="submission" date="2007-01" db="EMBL/GenBank/DDBJ databases">
        <authorList>
            <person name="Haygood M."/>
            <person name="Podell S."/>
            <person name="Anderson C."/>
            <person name="Hopkinson B."/>
            <person name="Roe K."/>
            <person name="Barbeau K."/>
            <person name="Gaasterland T."/>
            <person name="Ferriera S."/>
            <person name="Johnson J."/>
            <person name="Kravitz S."/>
            <person name="Beeson K."/>
            <person name="Sutton G."/>
            <person name="Rogers Y.-H."/>
            <person name="Friedman R."/>
            <person name="Frazier M."/>
            <person name="Venter J.C."/>
        </authorList>
    </citation>
    <scope>NUCLEOTIDE SEQUENCE [LARGE SCALE GENOMIC DNA]</scope>
    <source>
        <strain evidence="4 5">ATCC 23134</strain>
    </source>
</reference>
<dbReference type="Pfam" id="PF12796">
    <property type="entry name" value="Ank_2"/>
    <property type="match status" value="3"/>
</dbReference>
<feature type="repeat" description="ANK" evidence="3">
    <location>
        <begin position="248"/>
        <end position="280"/>
    </location>
</feature>
<dbReference type="PRINTS" id="PR01415">
    <property type="entry name" value="ANKYRIN"/>
</dbReference>
<dbReference type="PANTHER" id="PTHR24171">
    <property type="entry name" value="ANKYRIN REPEAT DOMAIN-CONTAINING PROTEIN 39-RELATED"/>
    <property type="match status" value="1"/>
</dbReference>
<dbReference type="PROSITE" id="PS50297">
    <property type="entry name" value="ANK_REP_REGION"/>
    <property type="match status" value="3"/>
</dbReference>
<dbReference type="RefSeq" id="WP_004156208.1">
    <property type="nucleotide sequence ID" value="NZ_AAWS01000026.1"/>
</dbReference>
<gene>
    <name evidence="4" type="ORF">M23134_08415</name>
</gene>
<feature type="repeat" description="ANK" evidence="3">
    <location>
        <begin position="105"/>
        <end position="137"/>
    </location>
</feature>
<dbReference type="PROSITE" id="PS50088">
    <property type="entry name" value="ANK_REPEAT"/>
    <property type="match status" value="4"/>
</dbReference>
<dbReference type="OrthoDB" id="2575953at2"/>
<dbReference type="Gene3D" id="1.25.40.20">
    <property type="entry name" value="Ankyrin repeat-containing domain"/>
    <property type="match status" value="2"/>
</dbReference>
<dbReference type="Proteomes" id="UP000004095">
    <property type="component" value="Unassembled WGS sequence"/>
</dbReference>
<proteinExistence type="predicted"/>
<dbReference type="PROSITE" id="PS51257">
    <property type="entry name" value="PROKAR_LIPOPROTEIN"/>
    <property type="match status" value="1"/>
</dbReference>
<feature type="repeat" description="ANK" evidence="3">
    <location>
        <begin position="139"/>
        <end position="171"/>
    </location>
</feature>
<dbReference type="SMART" id="SM00248">
    <property type="entry name" value="ANK"/>
    <property type="match status" value="7"/>
</dbReference>
<dbReference type="InterPro" id="IPR036770">
    <property type="entry name" value="Ankyrin_rpt-contain_sf"/>
</dbReference>
<feature type="repeat" description="ANK" evidence="3">
    <location>
        <begin position="72"/>
        <end position="104"/>
    </location>
</feature>
<organism evidence="4 5">
    <name type="scientific">Microscilla marina ATCC 23134</name>
    <dbReference type="NCBI Taxonomy" id="313606"/>
    <lineage>
        <taxon>Bacteria</taxon>
        <taxon>Pseudomonadati</taxon>
        <taxon>Bacteroidota</taxon>
        <taxon>Cytophagia</taxon>
        <taxon>Cytophagales</taxon>
        <taxon>Microscillaceae</taxon>
        <taxon>Microscilla</taxon>
    </lineage>
</organism>
<evidence type="ECO:0000313" key="5">
    <source>
        <dbReference type="Proteomes" id="UP000004095"/>
    </source>
</evidence>
<keyword evidence="2 3" id="KW-0040">ANK repeat</keyword>